<gene>
    <name evidence="1" type="ORF">LCGC14_1593590</name>
</gene>
<dbReference type="SUPFAM" id="SSF52309">
    <property type="entry name" value="N-(deoxy)ribosyltransferase-like"/>
    <property type="match status" value="1"/>
</dbReference>
<evidence type="ECO:0000313" key="1">
    <source>
        <dbReference type="EMBL" id="KKM25574.1"/>
    </source>
</evidence>
<reference evidence="1" key="1">
    <citation type="journal article" date="2015" name="Nature">
        <title>Complex archaea that bridge the gap between prokaryotes and eukaryotes.</title>
        <authorList>
            <person name="Spang A."/>
            <person name="Saw J.H."/>
            <person name="Jorgensen S.L."/>
            <person name="Zaremba-Niedzwiedzka K."/>
            <person name="Martijn J."/>
            <person name="Lind A.E."/>
            <person name="van Eijk R."/>
            <person name="Schleper C."/>
            <person name="Guy L."/>
            <person name="Ettema T.J."/>
        </authorList>
    </citation>
    <scope>NUCLEOTIDE SEQUENCE</scope>
</reference>
<proteinExistence type="predicted"/>
<comment type="caution">
    <text evidence="1">The sequence shown here is derived from an EMBL/GenBank/DDBJ whole genome shotgun (WGS) entry which is preliminary data.</text>
</comment>
<organism evidence="1">
    <name type="scientific">marine sediment metagenome</name>
    <dbReference type="NCBI Taxonomy" id="412755"/>
    <lineage>
        <taxon>unclassified sequences</taxon>
        <taxon>metagenomes</taxon>
        <taxon>ecological metagenomes</taxon>
    </lineage>
</organism>
<protein>
    <recommendedName>
        <fullName evidence="2">DUF4062 domain-containing protein</fullName>
    </recommendedName>
</protein>
<sequence>MKFYLSGGMEYKKDLGKEWREWLTDELEELRHDAINPVRLEVLEEEGDEPVQVRLTQMKLDADLTGVRKTVREFLFRKDMFAIQLADAVVVLYDESAQHGAGTLSEAWEAFREARPVYLITDFPLEKIPTWLIGETTNIFKDFDEFLVYVKDHSAIIRDIMKAQQVRDEVLGGIY</sequence>
<dbReference type="Gene3D" id="3.40.50.450">
    <property type="match status" value="1"/>
</dbReference>
<name>A0A0F9IZM4_9ZZZZ</name>
<accession>A0A0F9IZM4</accession>
<evidence type="ECO:0008006" key="2">
    <source>
        <dbReference type="Google" id="ProtNLM"/>
    </source>
</evidence>
<dbReference type="EMBL" id="LAZR01012688">
    <property type="protein sequence ID" value="KKM25574.1"/>
    <property type="molecule type" value="Genomic_DNA"/>
</dbReference>
<dbReference type="AlphaFoldDB" id="A0A0F9IZM4"/>